<protein>
    <recommendedName>
        <fullName evidence="6">Adenine DNA glycosylase</fullName>
        <ecNumber evidence="5">3.2.2.31</ecNumber>
    </recommendedName>
</protein>
<comment type="similarity">
    <text evidence="4">Belongs to the Nth/MutY family.</text>
</comment>
<dbReference type="SUPFAM" id="SSF55811">
    <property type="entry name" value="Nudix"/>
    <property type="match status" value="1"/>
</dbReference>
<organism evidence="21 22">
    <name type="scientific">Ophiocordyceps polyrhachis-furcata BCC 54312</name>
    <dbReference type="NCBI Taxonomy" id="1330021"/>
    <lineage>
        <taxon>Eukaryota</taxon>
        <taxon>Fungi</taxon>
        <taxon>Dikarya</taxon>
        <taxon>Ascomycota</taxon>
        <taxon>Pezizomycotina</taxon>
        <taxon>Sordariomycetes</taxon>
        <taxon>Hypocreomycetidae</taxon>
        <taxon>Hypocreales</taxon>
        <taxon>Ophiocordycipitaceae</taxon>
        <taxon>Ophiocordyceps</taxon>
    </lineage>
</organism>
<evidence type="ECO:0000313" key="21">
    <source>
        <dbReference type="EMBL" id="RCI15113.1"/>
    </source>
</evidence>
<dbReference type="SMART" id="SM00478">
    <property type="entry name" value="ENDO3c"/>
    <property type="match status" value="1"/>
</dbReference>
<evidence type="ECO:0000256" key="16">
    <source>
        <dbReference type="ARBA" id="ARBA00023212"/>
    </source>
</evidence>
<dbReference type="InterPro" id="IPR029119">
    <property type="entry name" value="MutY_C"/>
</dbReference>
<dbReference type="Gene3D" id="1.10.1670.10">
    <property type="entry name" value="Helix-hairpin-Helix base-excision DNA repair enzymes (C-terminal)"/>
    <property type="match status" value="1"/>
</dbReference>
<keyword evidence="9" id="KW-0479">Metal-binding</keyword>
<evidence type="ECO:0000256" key="18">
    <source>
        <dbReference type="ARBA" id="ARBA00038052"/>
    </source>
</evidence>
<dbReference type="CDD" id="cd00056">
    <property type="entry name" value="ENDO3c"/>
    <property type="match status" value="1"/>
</dbReference>
<keyword evidence="17" id="KW-0326">Glycosidase</keyword>
<feature type="region of interest" description="Disordered" evidence="19">
    <location>
        <begin position="1"/>
        <end position="60"/>
    </location>
</feature>
<dbReference type="SMART" id="SM00102">
    <property type="entry name" value="ADF"/>
    <property type="match status" value="1"/>
</dbReference>
<dbReference type="GO" id="GO:0003779">
    <property type="term" value="F:actin binding"/>
    <property type="evidence" value="ECO:0007669"/>
    <property type="project" value="UniProtKB-KW"/>
</dbReference>
<dbReference type="InterPro" id="IPR029006">
    <property type="entry name" value="ADF-H/Gelsolin-like_dom_sf"/>
</dbReference>
<evidence type="ECO:0000256" key="17">
    <source>
        <dbReference type="ARBA" id="ARBA00023295"/>
    </source>
</evidence>
<keyword evidence="8" id="KW-0963">Cytoplasm</keyword>
<dbReference type="GO" id="GO:0051539">
    <property type="term" value="F:4 iron, 4 sulfur cluster binding"/>
    <property type="evidence" value="ECO:0007669"/>
    <property type="project" value="UniProtKB-KW"/>
</dbReference>
<evidence type="ECO:0000313" key="22">
    <source>
        <dbReference type="Proteomes" id="UP000253664"/>
    </source>
</evidence>
<evidence type="ECO:0000256" key="7">
    <source>
        <dbReference type="ARBA" id="ARBA00022485"/>
    </source>
</evidence>
<dbReference type="AlphaFoldDB" id="A0A367LL08"/>
<dbReference type="SUPFAM" id="SSF48150">
    <property type="entry name" value="DNA-glycosylase"/>
    <property type="match status" value="1"/>
</dbReference>
<dbReference type="InterPro" id="IPR003265">
    <property type="entry name" value="HhH-GPD_domain"/>
</dbReference>
<dbReference type="Proteomes" id="UP000253664">
    <property type="component" value="Unassembled WGS sequence"/>
</dbReference>
<comment type="subcellular location">
    <subcellularLocation>
        <location evidence="3">Cytoplasm</location>
        <location evidence="3">Cytoskeleton</location>
    </subcellularLocation>
</comment>
<dbReference type="Gene3D" id="3.90.79.10">
    <property type="entry name" value="Nucleoside Triphosphate Pyrophosphohydrolase"/>
    <property type="match status" value="1"/>
</dbReference>
<dbReference type="SUPFAM" id="SSF55753">
    <property type="entry name" value="Actin depolymerizing proteins"/>
    <property type="match status" value="1"/>
</dbReference>
<dbReference type="EMBL" id="LKCN02000003">
    <property type="protein sequence ID" value="RCI15113.1"/>
    <property type="molecule type" value="Genomic_DNA"/>
</dbReference>
<dbReference type="CDD" id="cd03431">
    <property type="entry name" value="NUDIX_DNA_Glycosylase_C-MutY"/>
    <property type="match status" value="1"/>
</dbReference>
<feature type="compositionally biased region" description="Basic and acidic residues" evidence="19">
    <location>
        <begin position="45"/>
        <end position="60"/>
    </location>
</feature>
<evidence type="ECO:0000256" key="10">
    <source>
        <dbReference type="ARBA" id="ARBA00022763"/>
    </source>
</evidence>
<keyword evidence="13" id="KW-0411">Iron-sulfur</keyword>
<dbReference type="EC" id="3.2.2.31" evidence="5"/>
<evidence type="ECO:0000256" key="13">
    <source>
        <dbReference type="ARBA" id="ARBA00023014"/>
    </source>
</evidence>
<dbReference type="GO" id="GO:0035485">
    <property type="term" value="F:adenine/guanine mispair binding"/>
    <property type="evidence" value="ECO:0007669"/>
    <property type="project" value="TreeGrafter"/>
</dbReference>
<comment type="similarity">
    <text evidence="18">Belongs to the actin-binding proteins ADF family. Coactosin subfamily.</text>
</comment>
<keyword evidence="16" id="KW-0206">Cytoskeleton</keyword>
<comment type="caution">
    <text evidence="21">The sequence shown here is derived from an EMBL/GenBank/DDBJ whole genome shotgun (WGS) entry which is preliminary data.</text>
</comment>
<dbReference type="GO" id="GO:0034039">
    <property type="term" value="F:8-oxo-7,8-dihydroguanine DNA N-glycosylase activity"/>
    <property type="evidence" value="ECO:0007669"/>
    <property type="project" value="TreeGrafter"/>
</dbReference>
<dbReference type="GO" id="GO:0006285">
    <property type="term" value="P:base-excision repair, AP site formation"/>
    <property type="evidence" value="ECO:0007669"/>
    <property type="project" value="UniProtKB-ARBA"/>
</dbReference>
<evidence type="ECO:0000256" key="1">
    <source>
        <dbReference type="ARBA" id="ARBA00000843"/>
    </source>
</evidence>
<evidence type="ECO:0000256" key="14">
    <source>
        <dbReference type="ARBA" id="ARBA00023203"/>
    </source>
</evidence>
<dbReference type="InterPro" id="IPR023170">
    <property type="entry name" value="HhH_base_excis_C"/>
</dbReference>
<accession>A0A367LL08</accession>
<dbReference type="STRING" id="1330021.A0A367LL08"/>
<dbReference type="GO" id="GO:0006298">
    <property type="term" value="P:mismatch repair"/>
    <property type="evidence" value="ECO:0007669"/>
    <property type="project" value="TreeGrafter"/>
</dbReference>
<keyword evidence="7" id="KW-0004">4Fe-4S</keyword>
<keyword evidence="11" id="KW-0378">Hydrolase</keyword>
<keyword evidence="14" id="KW-0009">Actin-binding</keyword>
<evidence type="ECO:0000256" key="4">
    <source>
        <dbReference type="ARBA" id="ARBA00008343"/>
    </source>
</evidence>
<sequence>MAAGVGSPSDDIGAERRGQRRSLRISRLRNAADATDDGPPKRRKITADKSHQRLLSGKEEAKTEFCMPPGRLHTVEYHRPLLLSGLQGAQCRQKLLAWFDSVSSARAMPWRKPWIDPSRQANADQLRRALERRAYEVWISEIMLQQTRVAVVINYWNRWMARWPTIQDLARAEAADVLAAWRGLGYYSRATRIHEAAKLVVDDGDMRGLLPAYASELQARIPGVGRYTAGAISAIVYGQPEPMVDGNVLRVLSRQLGIHASVKTDKSVVDAIWAVAAALVEAVARDGQPEELDAAPPVGDGPGRWGQALMELGSTVCTPKPDCASCPITRTCRVYGEGKALLMSKEANSTDMEDMCTLCAPMDHGIETGAATTISEYARRFPTKSAKKALREEETIVCAIRRPDGAYLVQQRPKKGLLAGLWELPSVAVGAGTKKDAAQRGRLARTQAAKLVTGVESRHMGEVGSVPWVFSHLKLTMHVHAFVADETREASGDDGGLRWSRSVDDEAMGTGMRRCFNSTMSGLDATDITTAYEAVRNDKDDTNWLLISYAAATGSRLALTATGTGGLSEMAAALDDAQVQYGYVRVEYANDAESTRVKFALVIWIGEQTKVMRKARVSIESGDVKRALAHHSIAVTAADRAELDEKDLVTRLRRAGGADYNGGRG</sequence>
<dbReference type="InterPro" id="IPR011257">
    <property type="entry name" value="DNA_glycosylase"/>
</dbReference>
<evidence type="ECO:0000256" key="5">
    <source>
        <dbReference type="ARBA" id="ARBA00012045"/>
    </source>
</evidence>
<dbReference type="Gene3D" id="3.40.20.10">
    <property type="entry name" value="Severin"/>
    <property type="match status" value="1"/>
</dbReference>
<keyword evidence="15" id="KW-0234">DNA repair</keyword>
<gene>
    <name evidence="21" type="ORF">L249_6638</name>
</gene>
<dbReference type="GO" id="GO:0046872">
    <property type="term" value="F:metal ion binding"/>
    <property type="evidence" value="ECO:0007669"/>
    <property type="project" value="UniProtKB-KW"/>
</dbReference>
<dbReference type="InterPro" id="IPR002108">
    <property type="entry name" value="ADF-H"/>
</dbReference>
<dbReference type="InterPro" id="IPR044298">
    <property type="entry name" value="MIG/MutY"/>
</dbReference>
<evidence type="ECO:0000259" key="20">
    <source>
        <dbReference type="PROSITE" id="PS51263"/>
    </source>
</evidence>
<dbReference type="GO" id="GO:0032357">
    <property type="term" value="F:oxidized purine DNA binding"/>
    <property type="evidence" value="ECO:0007669"/>
    <property type="project" value="TreeGrafter"/>
</dbReference>
<dbReference type="PROSITE" id="PS51263">
    <property type="entry name" value="ADF_H"/>
    <property type="match status" value="1"/>
</dbReference>
<evidence type="ECO:0000256" key="2">
    <source>
        <dbReference type="ARBA" id="ARBA00001966"/>
    </source>
</evidence>
<dbReference type="OrthoDB" id="10248838at2759"/>
<name>A0A367LL08_9HYPO</name>
<dbReference type="FunFam" id="3.40.20.10:FF:000018">
    <property type="entry name" value="Coactosin-like 1"/>
    <property type="match status" value="1"/>
</dbReference>
<dbReference type="FunFam" id="1.10.340.30:FF:000002">
    <property type="entry name" value="Adenine DNA glycosylase"/>
    <property type="match status" value="1"/>
</dbReference>
<dbReference type="GO" id="GO:0005856">
    <property type="term" value="C:cytoskeleton"/>
    <property type="evidence" value="ECO:0007669"/>
    <property type="project" value="UniProtKB-SubCell"/>
</dbReference>
<keyword evidence="22" id="KW-1185">Reference proteome</keyword>
<evidence type="ECO:0000256" key="6">
    <source>
        <dbReference type="ARBA" id="ARBA00022023"/>
    </source>
</evidence>
<dbReference type="Pfam" id="PF00241">
    <property type="entry name" value="Cofilin_ADF"/>
    <property type="match status" value="1"/>
</dbReference>
<comment type="cofactor">
    <cofactor evidence="2">
        <name>[4Fe-4S] cluster</name>
        <dbReference type="ChEBI" id="CHEBI:49883"/>
    </cofactor>
</comment>
<dbReference type="PANTHER" id="PTHR42944:SF1">
    <property type="entry name" value="ADENINE DNA GLYCOSYLASE"/>
    <property type="match status" value="1"/>
</dbReference>
<dbReference type="GO" id="GO:0000701">
    <property type="term" value="F:purine-specific mismatch base pair DNA N-glycosylase activity"/>
    <property type="evidence" value="ECO:0007669"/>
    <property type="project" value="UniProtKB-EC"/>
</dbReference>
<dbReference type="Pfam" id="PF00730">
    <property type="entry name" value="HhH-GPD"/>
    <property type="match status" value="1"/>
</dbReference>
<keyword evidence="10" id="KW-0227">DNA damage</keyword>
<dbReference type="Gene3D" id="1.10.340.30">
    <property type="entry name" value="Hypothetical protein, domain 2"/>
    <property type="match status" value="1"/>
</dbReference>
<dbReference type="GO" id="GO:0005634">
    <property type="term" value="C:nucleus"/>
    <property type="evidence" value="ECO:0007669"/>
    <property type="project" value="TreeGrafter"/>
</dbReference>
<reference evidence="21 22" key="1">
    <citation type="journal article" date="2015" name="BMC Genomics">
        <title>Insights from the genome of Ophiocordyceps polyrhachis-furcata to pathogenicity and host specificity in insect fungi.</title>
        <authorList>
            <person name="Wichadakul D."/>
            <person name="Kobmoo N."/>
            <person name="Ingsriswang S."/>
            <person name="Tangphatsornruang S."/>
            <person name="Chantasingh D."/>
            <person name="Luangsa-ard J.J."/>
            <person name="Eurwilaichitr L."/>
        </authorList>
    </citation>
    <scope>NUCLEOTIDE SEQUENCE [LARGE SCALE GENOMIC DNA]</scope>
    <source>
        <strain evidence="21 22">BCC 54312</strain>
    </source>
</reference>
<dbReference type="CDD" id="cd11282">
    <property type="entry name" value="ADF_coactosin_like"/>
    <property type="match status" value="1"/>
</dbReference>
<dbReference type="InterPro" id="IPR015797">
    <property type="entry name" value="NUDIX_hydrolase-like_dom_sf"/>
</dbReference>
<evidence type="ECO:0000256" key="8">
    <source>
        <dbReference type="ARBA" id="ARBA00022490"/>
    </source>
</evidence>
<dbReference type="PANTHER" id="PTHR42944">
    <property type="entry name" value="ADENINE DNA GLYCOSYLASE"/>
    <property type="match status" value="1"/>
</dbReference>
<evidence type="ECO:0000256" key="15">
    <source>
        <dbReference type="ARBA" id="ARBA00023204"/>
    </source>
</evidence>
<evidence type="ECO:0000256" key="12">
    <source>
        <dbReference type="ARBA" id="ARBA00023004"/>
    </source>
</evidence>
<proteinExistence type="inferred from homology"/>
<evidence type="ECO:0000256" key="3">
    <source>
        <dbReference type="ARBA" id="ARBA00004245"/>
    </source>
</evidence>
<feature type="domain" description="ADF-H" evidence="20">
    <location>
        <begin position="520"/>
        <end position="653"/>
    </location>
</feature>
<keyword evidence="12" id="KW-0408">Iron</keyword>
<dbReference type="Pfam" id="PF14815">
    <property type="entry name" value="NUDIX_4"/>
    <property type="match status" value="1"/>
</dbReference>
<evidence type="ECO:0000256" key="11">
    <source>
        <dbReference type="ARBA" id="ARBA00022801"/>
    </source>
</evidence>
<evidence type="ECO:0000256" key="19">
    <source>
        <dbReference type="SAM" id="MobiDB-lite"/>
    </source>
</evidence>
<feature type="compositionally biased region" description="Basic residues" evidence="19">
    <location>
        <begin position="18"/>
        <end position="27"/>
    </location>
</feature>
<comment type="catalytic activity">
    <reaction evidence="1">
        <text>Hydrolyzes free adenine bases from 7,8-dihydro-8-oxoguanine:adenine mismatched double-stranded DNA, leaving an apurinic site.</text>
        <dbReference type="EC" id="3.2.2.31"/>
    </reaction>
</comment>
<evidence type="ECO:0000256" key="9">
    <source>
        <dbReference type="ARBA" id="ARBA00022723"/>
    </source>
</evidence>